<dbReference type="RefSeq" id="WP_408327562.1">
    <property type="nucleotide sequence ID" value="NZ_JAQQFH010000004.1"/>
</dbReference>
<dbReference type="PRINTS" id="PR00111">
    <property type="entry name" value="ABHYDROLASE"/>
</dbReference>
<dbReference type="Proteomes" id="UP001629249">
    <property type="component" value="Unassembled WGS sequence"/>
</dbReference>
<name>A0ABW8ZK18_9BURK</name>
<comment type="caution">
    <text evidence="4">The sequence shown here is derived from an EMBL/GenBank/DDBJ whole genome shotgun (WGS) entry which is preliminary data.</text>
</comment>
<gene>
    <name evidence="4" type="ORF">PQR66_06550</name>
</gene>
<evidence type="ECO:0000313" key="4">
    <source>
        <dbReference type="EMBL" id="MFL9882678.1"/>
    </source>
</evidence>
<dbReference type="InterPro" id="IPR050266">
    <property type="entry name" value="AB_hydrolase_sf"/>
</dbReference>
<feature type="compositionally biased region" description="Basic and acidic residues" evidence="2">
    <location>
        <begin position="143"/>
        <end position="156"/>
    </location>
</feature>
<dbReference type="InterPro" id="IPR029058">
    <property type="entry name" value="AB_hydrolase_fold"/>
</dbReference>
<reference evidence="4 5" key="1">
    <citation type="journal article" date="2024" name="Chem. Sci.">
        <title>Discovery of megapolipeptins by genome mining of a Burkholderiales bacteria collection.</title>
        <authorList>
            <person name="Paulo B.S."/>
            <person name="Recchia M.J.J."/>
            <person name="Lee S."/>
            <person name="Fergusson C.H."/>
            <person name="Romanowski S.B."/>
            <person name="Hernandez A."/>
            <person name="Krull N."/>
            <person name="Liu D.Y."/>
            <person name="Cavanagh H."/>
            <person name="Bos A."/>
            <person name="Gray C.A."/>
            <person name="Murphy B.T."/>
            <person name="Linington R.G."/>
            <person name="Eustaquio A.S."/>
        </authorList>
    </citation>
    <scope>NUCLEOTIDE SEQUENCE [LARGE SCALE GENOMIC DNA]</scope>
    <source>
        <strain evidence="4 5">RL16-012-BIC-B</strain>
    </source>
</reference>
<evidence type="ECO:0000256" key="2">
    <source>
        <dbReference type="SAM" id="MobiDB-lite"/>
    </source>
</evidence>
<dbReference type="SUPFAM" id="SSF53474">
    <property type="entry name" value="alpha/beta-Hydrolases"/>
    <property type="match status" value="1"/>
</dbReference>
<dbReference type="Pfam" id="PF00561">
    <property type="entry name" value="Abhydrolase_1"/>
    <property type="match status" value="1"/>
</dbReference>
<evidence type="ECO:0000256" key="1">
    <source>
        <dbReference type="ARBA" id="ARBA00022801"/>
    </source>
</evidence>
<dbReference type="GO" id="GO:0016787">
    <property type="term" value="F:hydrolase activity"/>
    <property type="evidence" value="ECO:0007669"/>
    <property type="project" value="UniProtKB-KW"/>
</dbReference>
<organism evidence="4 5">
    <name type="scientific">Paraburkholderia agricolaris</name>
    <dbReference type="NCBI Taxonomy" id="2152888"/>
    <lineage>
        <taxon>Bacteria</taxon>
        <taxon>Pseudomonadati</taxon>
        <taxon>Pseudomonadota</taxon>
        <taxon>Betaproteobacteria</taxon>
        <taxon>Burkholderiales</taxon>
        <taxon>Burkholderiaceae</taxon>
        <taxon>Paraburkholderia</taxon>
    </lineage>
</organism>
<evidence type="ECO:0000313" key="5">
    <source>
        <dbReference type="Proteomes" id="UP001629249"/>
    </source>
</evidence>
<dbReference type="PANTHER" id="PTHR43798:SF31">
    <property type="entry name" value="AB HYDROLASE SUPERFAMILY PROTEIN YCLE"/>
    <property type="match status" value="1"/>
</dbReference>
<sequence length="196" mass="20978">MSSNFRIASGRAMLAAKVVGNGDPVVFLHARVADSRMWHDQLDGVGAHNKAIAYDRRGFGETRADEEDFSAVADLMAVIDAMAHGKPVILVGCSQGGGIVLDAALRHPSRVRALVLIAPNVTGAPEAIGSPEIEGLRMQLKQAEKGRRYRSGDRDQNTPFSGRPTRARRSCYGSGSPTVPRHELSCAQVCADRGES</sequence>
<accession>A0ABW8ZK18</accession>
<keyword evidence="1 4" id="KW-0378">Hydrolase</keyword>
<feature type="domain" description="AB hydrolase-1" evidence="3">
    <location>
        <begin position="24"/>
        <end position="165"/>
    </location>
</feature>
<feature type="region of interest" description="Disordered" evidence="2">
    <location>
        <begin position="143"/>
        <end position="181"/>
    </location>
</feature>
<keyword evidence="5" id="KW-1185">Reference proteome</keyword>
<proteinExistence type="predicted"/>
<protein>
    <submittedName>
        <fullName evidence="4">Alpha/beta fold hydrolase</fullName>
    </submittedName>
</protein>
<dbReference type="InterPro" id="IPR000073">
    <property type="entry name" value="AB_hydrolase_1"/>
</dbReference>
<dbReference type="PANTHER" id="PTHR43798">
    <property type="entry name" value="MONOACYLGLYCEROL LIPASE"/>
    <property type="match status" value="1"/>
</dbReference>
<dbReference type="EMBL" id="JAQQFN010000004">
    <property type="protein sequence ID" value="MFL9882678.1"/>
    <property type="molecule type" value="Genomic_DNA"/>
</dbReference>
<evidence type="ECO:0000259" key="3">
    <source>
        <dbReference type="Pfam" id="PF00561"/>
    </source>
</evidence>
<dbReference type="Gene3D" id="3.40.50.1820">
    <property type="entry name" value="alpha/beta hydrolase"/>
    <property type="match status" value="1"/>
</dbReference>